<dbReference type="AlphaFoldDB" id="U2QNE6"/>
<dbReference type="InterPro" id="IPR057275">
    <property type="entry name" value="Beta-barrel_GLAA-B_I"/>
</dbReference>
<dbReference type="Pfam" id="PF23764">
    <property type="entry name" value="Beta-barrel_GLAA-B_II"/>
    <property type="match status" value="1"/>
</dbReference>
<reference evidence="9 10" key="1">
    <citation type="submission" date="2013-08" db="EMBL/GenBank/DDBJ databases">
        <authorList>
            <person name="Durkin A.S."/>
            <person name="Haft D.R."/>
            <person name="McCorrison J."/>
            <person name="Torralba M."/>
            <person name="Gillis M."/>
            <person name="Haft D.H."/>
            <person name="Methe B."/>
            <person name="Sutton G."/>
            <person name="Nelson K.E."/>
        </authorList>
    </citation>
    <scope>NUCLEOTIDE SEQUENCE [LARGE SCALE GENOMIC DNA]</scope>
    <source>
        <strain evidence="9 10">F0067</strain>
    </source>
</reference>
<dbReference type="Proteomes" id="UP000016648">
    <property type="component" value="Unassembled WGS sequence"/>
</dbReference>
<accession>U2QNE6</accession>
<evidence type="ECO:0000313" key="9">
    <source>
        <dbReference type="EMBL" id="ERK40312.1"/>
    </source>
</evidence>
<organism evidence="9 10">
    <name type="scientific">Segatella baroniae F0067</name>
    <dbReference type="NCBI Taxonomy" id="1115809"/>
    <lineage>
        <taxon>Bacteria</taxon>
        <taxon>Pseudomonadati</taxon>
        <taxon>Bacteroidota</taxon>
        <taxon>Bacteroidia</taxon>
        <taxon>Bacteroidales</taxon>
        <taxon>Prevotellaceae</taxon>
        <taxon>Segatella</taxon>
    </lineage>
</organism>
<evidence type="ECO:0000313" key="10">
    <source>
        <dbReference type="Proteomes" id="UP000016648"/>
    </source>
</evidence>
<sequence length="605" mass="66752">MRNDASGFAFSTPDNPQDDVMKIKTRFVCWLSALLSAVPAVGLRAGDTLSLAVLGIRPNTYANCVAQVQEALRQCRQRHCRVLRFEAGRYDFWPEGASRRELFVSNTSSETECPSKEKVIGLLLEEMADLTIDGGGATFVFHGKMTMLAMLHCKRIGLRNVHFDFERPGGSEFAYTRVTPDSVELRAHPDTRYAVDGGRVALYGEGWKTNVNHCVKFNPATDRFAYSRDWRLLSASEATEVAPGLLRFPRPAGLEPKEGEVLTIRDIIRDQVGMLILESEDISFSDVSVHYMHGLGIVSQYSRNVTMERLHCEPRAGSGRVLASSADFLHFSGCSGRIVVRDGRFSGAQDDCINVHGTTLRVDSVLAENRLRVRFMHHQSYGFNAFFANDTVAFVAPATMQRFATAVVKGALRISDRVVELTLDRAVPRSLRVGSDCVENLTCTPEVEIRNNLFTHTSTRGTLVTTPRRVVIAGNTYRSTGMSAILIEADAAGWFESGPVKDVLIDDNDFIDCAPNGHPEHAVIAVNPSNTVVDAKTPVHFNIRILHNRFKTWGNPVLFAKSVRGLEVAGNRVASPGGGTMKAQELYRLSGCSRVKIGNNRQMGL</sequence>
<keyword evidence="10" id="KW-1185">Reference proteome</keyword>
<dbReference type="InterPro" id="IPR011050">
    <property type="entry name" value="Pectin_lyase_fold/virulence"/>
</dbReference>
<evidence type="ECO:0000256" key="2">
    <source>
        <dbReference type="ARBA" id="ARBA00001271"/>
    </source>
</evidence>
<dbReference type="GO" id="GO:0004557">
    <property type="term" value="F:alpha-galactosidase activity"/>
    <property type="evidence" value="ECO:0007669"/>
    <property type="project" value="UniProtKB-EC"/>
</dbReference>
<dbReference type="InterPro" id="IPR012334">
    <property type="entry name" value="Pectin_lyas_fold"/>
</dbReference>
<evidence type="ECO:0000256" key="5">
    <source>
        <dbReference type="ARBA" id="ARBA00022801"/>
    </source>
</evidence>
<feature type="domain" description="GLAA-B beta-barrel" evidence="8">
    <location>
        <begin position="370"/>
        <end position="434"/>
    </location>
</feature>
<dbReference type="PATRIC" id="fig|1115809.3.peg.373"/>
<dbReference type="InterPro" id="IPR006626">
    <property type="entry name" value="PbH1"/>
</dbReference>
<comment type="caution">
    <text evidence="9">The sequence shown here is derived from an EMBL/GenBank/DDBJ whole genome shotgun (WGS) entry which is preliminary data.</text>
</comment>
<gene>
    <name evidence="9" type="ORF">HMPREF9135_0554</name>
</gene>
<dbReference type="SUPFAM" id="SSF51126">
    <property type="entry name" value="Pectin lyase-like"/>
    <property type="match status" value="1"/>
</dbReference>
<dbReference type="Gene3D" id="2.160.20.10">
    <property type="entry name" value="Single-stranded right-handed beta-helix, Pectin lyase-like"/>
    <property type="match status" value="2"/>
</dbReference>
<comment type="catalytic activity">
    <reaction evidence="2">
        <text>Hydrolysis of terminal, non-reducing branched (1-&gt;3)-alpha-D-galactosidic residues, producing free D-galactose.</text>
        <dbReference type="EC" id="3.2.1.n1"/>
    </reaction>
</comment>
<evidence type="ECO:0000256" key="6">
    <source>
        <dbReference type="ARBA" id="ARBA00023295"/>
    </source>
</evidence>
<evidence type="ECO:0000256" key="4">
    <source>
        <dbReference type="ARBA" id="ARBA00022737"/>
    </source>
</evidence>
<evidence type="ECO:0008006" key="11">
    <source>
        <dbReference type="Google" id="ProtNLM"/>
    </source>
</evidence>
<dbReference type="InterPro" id="IPR056441">
    <property type="entry name" value="Beta-barrel_GLAA-B_II"/>
</dbReference>
<dbReference type="EMBL" id="AWEY01000007">
    <property type="protein sequence ID" value="ERK40312.1"/>
    <property type="molecule type" value="Genomic_DNA"/>
</dbReference>
<keyword evidence="5" id="KW-0378">Hydrolase</keyword>
<keyword evidence="6" id="KW-0326">Glycosidase</keyword>
<keyword evidence="4" id="KW-0677">Repeat</keyword>
<evidence type="ECO:0000256" key="1">
    <source>
        <dbReference type="ARBA" id="ARBA00001255"/>
    </source>
</evidence>
<evidence type="ECO:0000259" key="7">
    <source>
        <dbReference type="Pfam" id="PF23763"/>
    </source>
</evidence>
<comment type="catalytic activity">
    <reaction evidence="1">
        <text>Hydrolysis of terminal, non-reducing alpha-D-galactose residues in alpha-D-galactosides, including galactose oligosaccharides, galactomannans and galactolipids.</text>
        <dbReference type="EC" id="3.2.1.22"/>
    </reaction>
</comment>
<name>U2QNE6_9BACT</name>
<evidence type="ECO:0000259" key="8">
    <source>
        <dbReference type="Pfam" id="PF23764"/>
    </source>
</evidence>
<proteinExistence type="predicted"/>
<dbReference type="Pfam" id="PF23763">
    <property type="entry name" value="Beta-barrel_GLAA-B_I"/>
    <property type="match status" value="1"/>
</dbReference>
<keyword evidence="3" id="KW-0732">Signal</keyword>
<protein>
    <recommendedName>
        <fullName evidence="11">Right-handed beta helix region</fullName>
    </recommendedName>
</protein>
<evidence type="ECO:0000256" key="3">
    <source>
        <dbReference type="ARBA" id="ARBA00022729"/>
    </source>
</evidence>
<dbReference type="SMART" id="SM00710">
    <property type="entry name" value="PbH1"/>
    <property type="match status" value="6"/>
</dbReference>
<feature type="domain" description="GLAA-B beta-barrel" evidence="7">
    <location>
        <begin position="179"/>
        <end position="262"/>
    </location>
</feature>